<keyword evidence="3" id="KW-1185">Reference proteome</keyword>
<sequence>MFERQTSEKRNDSVTVNPHEYSNGHNNWNKPPTVVSSDQTEIRPITRRNTSEGAKSSRTSMHCPTSNNAVGELLRISILIEASPIIISVGATLNTSGLIHKESQAPVTLEADISRSWSGKACNNTINYVNAAVLTIESSMQPRVIPNWKYHPGYGCKSYWARRIKHPRGFYWLQYGVSSGPNTDGPDCSFICKLIPRAEETHTNLASIQACCERVVEELKVHRADERYSSRWQSPSCTCDFEFIRNNSRGQAGVCCSEWCKRASAEVVWLAMNRHDRLCSCGCFNFPTRQPSSADMPSYSGWKRHRKSKPYWSREVNFDDGRLWMQYGVNSNSDPSAEPDCITTCKQTFTTDGGRRQARKHCKNAAASLASHLKFARSCACDFESLILGQECSSKHTLWWKGRATKNVRAAMKKHNKCCACDCFEFL</sequence>
<dbReference type="AlphaFoldDB" id="A0A074XE92"/>
<evidence type="ECO:0000313" key="3">
    <source>
        <dbReference type="Proteomes" id="UP000030706"/>
    </source>
</evidence>
<dbReference type="Proteomes" id="UP000030706">
    <property type="component" value="Unassembled WGS sequence"/>
</dbReference>
<feature type="region of interest" description="Disordered" evidence="1">
    <location>
        <begin position="1"/>
        <end position="64"/>
    </location>
</feature>
<evidence type="ECO:0000256" key="1">
    <source>
        <dbReference type="SAM" id="MobiDB-lite"/>
    </source>
</evidence>
<feature type="compositionally biased region" description="Basic and acidic residues" evidence="1">
    <location>
        <begin position="1"/>
        <end position="12"/>
    </location>
</feature>
<organism evidence="2 3">
    <name type="scientific">Aureobasidium pullulans EXF-150</name>
    <dbReference type="NCBI Taxonomy" id="1043002"/>
    <lineage>
        <taxon>Eukaryota</taxon>
        <taxon>Fungi</taxon>
        <taxon>Dikarya</taxon>
        <taxon>Ascomycota</taxon>
        <taxon>Pezizomycotina</taxon>
        <taxon>Dothideomycetes</taxon>
        <taxon>Dothideomycetidae</taxon>
        <taxon>Dothideales</taxon>
        <taxon>Saccotheciaceae</taxon>
        <taxon>Aureobasidium</taxon>
    </lineage>
</organism>
<dbReference type="RefSeq" id="XP_029760017.1">
    <property type="nucleotide sequence ID" value="XM_029907050.1"/>
</dbReference>
<dbReference type="GeneID" id="40749356"/>
<feature type="compositionally biased region" description="Polar residues" evidence="1">
    <location>
        <begin position="47"/>
        <end position="64"/>
    </location>
</feature>
<evidence type="ECO:0000313" key="2">
    <source>
        <dbReference type="EMBL" id="KEQ83830.1"/>
    </source>
</evidence>
<protein>
    <submittedName>
        <fullName evidence="2">Uncharacterized protein</fullName>
    </submittedName>
</protein>
<gene>
    <name evidence="2" type="ORF">M438DRAFT_355682</name>
</gene>
<feature type="compositionally biased region" description="Polar residues" evidence="1">
    <location>
        <begin position="23"/>
        <end position="39"/>
    </location>
</feature>
<accession>A0A074XE92</accession>
<proteinExistence type="predicted"/>
<dbReference type="HOGENOM" id="CLU_554298_0_0_1"/>
<dbReference type="EMBL" id="KL584983">
    <property type="protein sequence ID" value="KEQ83830.1"/>
    <property type="molecule type" value="Genomic_DNA"/>
</dbReference>
<name>A0A074XE92_AURPU</name>
<reference evidence="2 3" key="1">
    <citation type="journal article" date="2014" name="BMC Genomics">
        <title>Genome sequencing of four Aureobasidium pullulans varieties: biotechnological potential, stress tolerance, and description of new species.</title>
        <authorList>
            <person name="Gostin Ar C."/>
            <person name="Ohm R.A."/>
            <person name="Kogej T."/>
            <person name="Sonjak S."/>
            <person name="Turk M."/>
            <person name="Zajc J."/>
            <person name="Zalar P."/>
            <person name="Grube M."/>
            <person name="Sun H."/>
            <person name="Han J."/>
            <person name="Sharma A."/>
            <person name="Chiniquy J."/>
            <person name="Ngan C.Y."/>
            <person name="Lipzen A."/>
            <person name="Barry K."/>
            <person name="Grigoriev I.V."/>
            <person name="Gunde-Cimerman N."/>
        </authorList>
    </citation>
    <scope>NUCLEOTIDE SEQUENCE [LARGE SCALE GENOMIC DNA]</scope>
    <source>
        <strain evidence="2 3">EXF-150</strain>
    </source>
</reference>